<feature type="transmembrane region" description="Helical" evidence="1">
    <location>
        <begin position="6"/>
        <end position="23"/>
    </location>
</feature>
<dbReference type="Proteomes" id="UP000015105">
    <property type="component" value="Chromosome 5D"/>
</dbReference>
<dbReference type="InterPro" id="IPR027854">
    <property type="entry name" value="STMP1"/>
</dbReference>
<keyword evidence="1" id="KW-0472">Membrane</keyword>
<reference evidence="3" key="2">
    <citation type="journal article" date="2017" name="Nat. Plants">
        <title>The Aegilops tauschii genome reveals multiple impacts of transposons.</title>
        <authorList>
            <person name="Zhao G."/>
            <person name="Zou C."/>
            <person name="Li K."/>
            <person name="Wang K."/>
            <person name="Li T."/>
            <person name="Gao L."/>
            <person name="Zhang X."/>
            <person name="Wang H."/>
            <person name="Yang Z."/>
            <person name="Liu X."/>
            <person name="Jiang W."/>
            <person name="Mao L."/>
            <person name="Kong X."/>
            <person name="Jiao Y."/>
            <person name="Jia J."/>
        </authorList>
    </citation>
    <scope>NUCLEOTIDE SEQUENCE [LARGE SCALE GENOMIC DNA]</scope>
    <source>
        <strain evidence="3">cv. AL8/78</strain>
    </source>
</reference>
<dbReference type="EnsemblPlants" id="AET5Gv20033000.4">
    <property type="protein sequence ID" value="AET5Gv20033000.4"/>
    <property type="gene ID" value="AET5Gv20033000"/>
</dbReference>
<dbReference type="PANTHER" id="PTHR33528:SF14">
    <property type="entry name" value="SOLUTE CARRIER FAMILY 35 MEMBER A4"/>
    <property type="match status" value="1"/>
</dbReference>
<organism evidence="2 3">
    <name type="scientific">Aegilops tauschii subsp. strangulata</name>
    <name type="common">Goatgrass</name>
    <dbReference type="NCBI Taxonomy" id="200361"/>
    <lineage>
        <taxon>Eukaryota</taxon>
        <taxon>Viridiplantae</taxon>
        <taxon>Streptophyta</taxon>
        <taxon>Embryophyta</taxon>
        <taxon>Tracheophyta</taxon>
        <taxon>Spermatophyta</taxon>
        <taxon>Magnoliopsida</taxon>
        <taxon>Liliopsida</taxon>
        <taxon>Poales</taxon>
        <taxon>Poaceae</taxon>
        <taxon>BOP clade</taxon>
        <taxon>Pooideae</taxon>
        <taxon>Triticodae</taxon>
        <taxon>Triticeae</taxon>
        <taxon>Triticinae</taxon>
        <taxon>Aegilops</taxon>
    </lineage>
</organism>
<dbReference type="PANTHER" id="PTHR33528">
    <property type="entry name" value="OS07G0239500 PROTEIN"/>
    <property type="match status" value="1"/>
</dbReference>
<feature type="transmembrane region" description="Helical" evidence="1">
    <location>
        <begin position="43"/>
        <end position="65"/>
    </location>
</feature>
<evidence type="ECO:0000256" key="1">
    <source>
        <dbReference type="SAM" id="Phobius"/>
    </source>
</evidence>
<protein>
    <submittedName>
        <fullName evidence="2">Uncharacterized protein</fullName>
    </submittedName>
</protein>
<evidence type="ECO:0000313" key="2">
    <source>
        <dbReference type="EnsemblPlants" id="AET5Gv20033000.4"/>
    </source>
</evidence>
<keyword evidence="3" id="KW-1185">Reference proteome</keyword>
<keyword evidence="1" id="KW-1133">Transmembrane helix</keyword>
<reference evidence="2" key="3">
    <citation type="journal article" date="2017" name="Nature">
        <title>Genome sequence of the progenitor of the wheat D genome Aegilops tauschii.</title>
        <authorList>
            <person name="Luo M.C."/>
            <person name="Gu Y.Q."/>
            <person name="Puiu D."/>
            <person name="Wang H."/>
            <person name="Twardziok S.O."/>
            <person name="Deal K.R."/>
            <person name="Huo N."/>
            <person name="Zhu T."/>
            <person name="Wang L."/>
            <person name="Wang Y."/>
            <person name="McGuire P.E."/>
            <person name="Liu S."/>
            <person name="Long H."/>
            <person name="Ramasamy R.K."/>
            <person name="Rodriguez J.C."/>
            <person name="Van S.L."/>
            <person name="Yuan L."/>
            <person name="Wang Z."/>
            <person name="Xia Z."/>
            <person name="Xiao L."/>
            <person name="Anderson O.D."/>
            <person name="Ouyang S."/>
            <person name="Liang Y."/>
            <person name="Zimin A.V."/>
            <person name="Pertea G."/>
            <person name="Qi P."/>
            <person name="Bennetzen J.L."/>
            <person name="Dai X."/>
            <person name="Dawson M.W."/>
            <person name="Muller H.G."/>
            <person name="Kugler K."/>
            <person name="Rivarola-Duarte L."/>
            <person name="Spannagl M."/>
            <person name="Mayer K.F.X."/>
            <person name="Lu F.H."/>
            <person name="Bevan M.W."/>
            <person name="Leroy P."/>
            <person name="Li P."/>
            <person name="You F.M."/>
            <person name="Sun Q."/>
            <person name="Liu Z."/>
            <person name="Lyons E."/>
            <person name="Wicker T."/>
            <person name="Salzberg S.L."/>
            <person name="Devos K.M."/>
            <person name="Dvorak J."/>
        </authorList>
    </citation>
    <scope>NUCLEOTIDE SEQUENCE [LARGE SCALE GENOMIC DNA]</scope>
    <source>
        <strain evidence="2">cv. AL8/78</strain>
    </source>
</reference>
<evidence type="ECO:0000313" key="3">
    <source>
        <dbReference type="Proteomes" id="UP000015105"/>
    </source>
</evidence>
<name>A0A453JFQ5_AEGTS</name>
<reference evidence="2" key="5">
    <citation type="journal article" date="2021" name="G3 (Bethesda)">
        <title>Aegilops tauschii genome assembly Aet v5.0 features greater sequence contiguity and improved annotation.</title>
        <authorList>
            <person name="Wang L."/>
            <person name="Zhu T."/>
            <person name="Rodriguez J.C."/>
            <person name="Deal K.R."/>
            <person name="Dubcovsky J."/>
            <person name="McGuire P.E."/>
            <person name="Lux T."/>
            <person name="Spannagl M."/>
            <person name="Mayer K.F.X."/>
            <person name="Baldrich P."/>
            <person name="Meyers B.C."/>
            <person name="Huo N."/>
            <person name="Gu Y.Q."/>
            <person name="Zhou H."/>
            <person name="Devos K.M."/>
            <person name="Bennetzen J.L."/>
            <person name="Unver T."/>
            <person name="Budak H."/>
            <person name="Gulick P.J."/>
            <person name="Galiba G."/>
            <person name="Kalapos B."/>
            <person name="Nelson D.R."/>
            <person name="Li P."/>
            <person name="You F.M."/>
            <person name="Luo M.C."/>
            <person name="Dvorak J."/>
        </authorList>
    </citation>
    <scope>NUCLEOTIDE SEQUENCE [LARGE SCALE GENOMIC DNA]</scope>
    <source>
        <strain evidence="2">cv. AL8/78</strain>
    </source>
</reference>
<dbReference type="Pfam" id="PF15054">
    <property type="entry name" value="DUF4535"/>
    <property type="match status" value="1"/>
</dbReference>
<reference evidence="3" key="1">
    <citation type="journal article" date="2014" name="Science">
        <title>Ancient hybridizations among the ancestral genomes of bread wheat.</title>
        <authorList>
            <consortium name="International Wheat Genome Sequencing Consortium,"/>
            <person name="Marcussen T."/>
            <person name="Sandve S.R."/>
            <person name="Heier L."/>
            <person name="Spannagl M."/>
            <person name="Pfeifer M."/>
            <person name="Jakobsen K.S."/>
            <person name="Wulff B.B."/>
            <person name="Steuernagel B."/>
            <person name="Mayer K.F."/>
            <person name="Olsen O.A."/>
        </authorList>
    </citation>
    <scope>NUCLEOTIDE SEQUENCE [LARGE SCALE GENOMIC DNA]</scope>
    <source>
        <strain evidence="3">cv. AL8/78</strain>
    </source>
</reference>
<dbReference type="Gramene" id="AET5Gv20033000.4">
    <property type="protein sequence ID" value="AET5Gv20033000.4"/>
    <property type="gene ID" value="AET5Gv20033000"/>
</dbReference>
<sequence length="100" mass="11264">CFCHMTAIICAVSFFFVLPCFFYKHPVSKCMYITPLISSAPGFLAMVFGGGFKFLVGVGCGVYVAQNYNVPNVKKLFNTYVFLAKHVEETYRKPPKKDDD</sequence>
<keyword evidence="1" id="KW-0812">Transmembrane</keyword>
<dbReference type="AlphaFoldDB" id="A0A453JFQ5"/>
<proteinExistence type="predicted"/>
<reference evidence="2" key="4">
    <citation type="submission" date="2019-03" db="UniProtKB">
        <authorList>
            <consortium name="EnsemblPlants"/>
        </authorList>
    </citation>
    <scope>IDENTIFICATION</scope>
</reference>
<accession>A0A453JFQ5</accession>